<accession>A0ABU8Y2C4</accession>
<dbReference type="EMBL" id="JBBMGJ010000011">
    <property type="protein sequence ID" value="MEK0145761.1"/>
    <property type="molecule type" value="Genomic_DNA"/>
</dbReference>
<evidence type="ECO:0000313" key="2">
    <source>
        <dbReference type="Proteomes" id="UP001371299"/>
    </source>
</evidence>
<protein>
    <submittedName>
        <fullName evidence="1">Uncharacterized protein</fullName>
    </submittedName>
</protein>
<dbReference type="RefSeq" id="WP_288794345.1">
    <property type="nucleotide sequence ID" value="NZ_JBBMGJ010000011.1"/>
</dbReference>
<reference evidence="1 2" key="1">
    <citation type="submission" date="2024-01" db="EMBL/GenBank/DDBJ databases">
        <title>Description of two novel Corynebacterium species isolated from human nasal passages and skin.</title>
        <authorList>
            <person name="Popowitch E."/>
            <person name="Tran T.H."/>
            <person name="Escapa I.F."/>
            <person name="Bhatt E."/>
            <person name="Sozat A.K."/>
            <person name="Roberts A.Q."/>
            <person name="Segre J.A."/>
            <person name="Kong H."/>
            <person name="Conlan S."/>
            <person name="Lemon K.P."/>
            <person name="Kelly M.S."/>
        </authorList>
    </citation>
    <scope>NUCLEOTIDE SEQUENCE [LARGE SCALE GENOMIC DNA]</scope>
    <source>
        <strain evidence="1 2">KPL2619</strain>
    </source>
</reference>
<organism evidence="1 2">
    <name type="scientific">Corynebacterium yonathiae</name>
    <dbReference type="NCBI Taxonomy" id="2913504"/>
    <lineage>
        <taxon>Bacteria</taxon>
        <taxon>Bacillati</taxon>
        <taxon>Actinomycetota</taxon>
        <taxon>Actinomycetes</taxon>
        <taxon>Mycobacteriales</taxon>
        <taxon>Corynebacteriaceae</taxon>
        <taxon>Corynebacterium</taxon>
    </lineage>
</organism>
<keyword evidence="2" id="KW-1185">Reference proteome</keyword>
<gene>
    <name evidence="1" type="ORF">WMQ01_06690</name>
</gene>
<proteinExistence type="predicted"/>
<sequence length="43" mass="4663">MIAVSFAFDLSLFSTLESIILSTLESMGIKKIRRDGDGQSIGD</sequence>
<comment type="caution">
    <text evidence="1">The sequence shown here is derived from an EMBL/GenBank/DDBJ whole genome shotgun (WGS) entry which is preliminary data.</text>
</comment>
<name>A0ABU8Y2C4_9CORY</name>
<evidence type="ECO:0000313" key="1">
    <source>
        <dbReference type="EMBL" id="MEK0145761.1"/>
    </source>
</evidence>
<dbReference type="Proteomes" id="UP001371299">
    <property type="component" value="Unassembled WGS sequence"/>
</dbReference>